<gene>
    <name evidence="3" type="ORF">EJB05_05211</name>
</gene>
<dbReference type="PANTHER" id="PTHR34794">
    <property type="entry name" value="EXPRESSED PROTEIN"/>
    <property type="match status" value="1"/>
</dbReference>
<organism evidence="3 4">
    <name type="scientific">Eragrostis curvula</name>
    <name type="common">weeping love grass</name>
    <dbReference type="NCBI Taxonomy" id="38414"/>
    <lineage>
        <taxon>Eukaryota</taxon>
        <taxon>Viridiplantae</taxon>
        <taxon>Streptophyta</taxon>
        <taxon>Embryophyta</taxon>
        <taxon>Tracheophyta</taxon>
        <taxon>Spermatophyta</taxon>
        <taxon>Magnoliopsida</taxon>
        <taxon>Liliopsida</taxon>
        <taxon>Poales</taxon>
        <taxon>Poaceae</taxon>
        <taxon>PACMAD clade</taxon>
        <taxon>Chloridoideae</taxon>
        <taxon>Eragrostideae</taxon>
        <taxon>Eragrostidinae</taxon>
        <taxon>Eragrostis</taxon>
    </lineage>
</organism>
<reference evidence="3 4" key="1">
    <citation type="journal article" date="2019" name="Sci. Rep.">
        <title>A high-quality genome of Eragrostis curvula grass provides insights into Poaceae evolution and supports new strategies to enhance forage quality.</title>
        <authorList>
            <person name="Carballo J."/>
            <person name="Santos B.A.C.M."/>
            <person name="Zappacosta D."/>
            <person name="Garbus I."/>
            <person name="Selva J.P."/>
            <person name="Gallo C.A."/>
            <person name="Diaz A."/>
            <person name="Albertini E."/>
            <person name="Caccamo M."/>
            <person name="Echenique V."/>
        </authorList>
    </citation>
    <scope>NUCLEOTIDE SEQUENCE [LARGE SCALE GENOMIC DNA]</scope>
    <source>
        <strain evidence="4">cv. Victoria</strain>
        <tissue evidence="3">Leaf</tissue>
    </source>
</reference>
<dbReference type="EMBL" id="RWGY01000004">
    <property type="protein sequence ID" value="TVU45715.1"/>
    <property type="molecule type" value="Genomic_DNA"/>
</dbReference>
<evidence type="ECO:0000256" key="1">
    <source>
        <dbReference type="SAM" id="MobiDB-lite"/>
    </source>
</evidence>
<name>A0A5J9WCT2_9POAL</name>
<dbReference type="InterPro" id="IPR039610">
    <property type="entry name" value="VQ29"/>
</dbReference>
<evidence type="ECO:0000259" key="2">
    <source>
        <dbReference type="Pfam" id="PF05678"/>
    </source>
</evidence>
<dbReference type="InterPro" id="IPR008889">
    <property type="entry name" value="VQ"/>
</dbReference>
<evidence type="ECO:0000313" key="3">
    <source>
        <dbReference type="EMBL" id="TVU45715.1"/>
    </source>
</evidence>
<proteinExistence type="predicted"/>
<feature type="compositionally biased region" description="Basic and acidic residues" evidence="1">
    <location>
        <begin position="1"/>
        <end position="15"/>
    </location>
</feature>
<feature type="domain" description="VQ" evidence="2">
    <location>
        <begin position="162"/>
        <end position="182"/>
    </location>
</feature>
<dbReference type="AlphaFoldDB" id="A0A5J9WCT2"/>
<feature type="domain" description="VQ" evidence="2">
    <location>
        <begin position="38"/>
        <end position="57"/>
    </location>
</feature>
<protein>
    <recommendedName>
        <fullName evidence="2">VQ domain-containing protein</fullName>
    </recommendedName>
</protein>
<dbReference type="Pfam" id="PF05678">
    <property type="entry name" value="VQ"/>
    <property type="match status" value="2"/>
</dbReference>
<dbReference type="PANTHER" id="PTHR34794:SF9">
    <property type="entry name" value="OS03G0676400 PROTEIN"/>
    <property type="match status" value="1"/>
</dbReference>
<feature type="non-terminal residue" evidence="3">
    <location>
        <position position="1"/>
    </location>
</feature>
<sequence>MDHVVERRGGAHEAALRAAHRPPPGRPVRGGVAPGPLKVYCVEPRDFRELVQRLTGPETATPTPAPPMGARQRVMHAPAAIPQHHGRMQAATAAPEQLDYASWFSAPLLSPAYAPAGFDGGHHGSGAFMDHVERRNGAHEAALRGAHRPVRGGVVPGPLKVHCVEPRDFRELVQRLTGAETAAT</sequence>
<dbReference type="Proteomes" id="UP000324897">
    <property type="component" value="Chromosome 5"/>
</dbReference>
<feature type="region of interest" description="Disordered" evidence="1">
    <location>
        <begin position="1"/>
        <end position="31"/>
    </location>
</feature>
<comment type="caution">
    <text evidence="3">The sequence shown here is derived from an EMBL/GenBank/DDBJ whole genome shotgun (WGS) entry which is preliminary data.</text>
</comment>
<dbReference type="Gramene" id="TVU45715">
    <property type="protein sequence ID" value="TVU45715"/>
    <property type="gene ID" value="EJB05_05211"/>
</dbReference>
<evidence type="ECO:0000313" key="4">
    <source>
        <dbReference type="Proteomes" id="UP000324897"/>
    </source>
</evidence>
<dbReference type="OrthoDB" id="689462at2759"/>
<accession>A0A5J9WCT2</accession>
<keyword evidence="4" id="KW-1185">Reference proteome</keyword>